<dbReference type="Gene3D" id="1.20.1560.10">
    <property type="entry name" value="ABC transporter type 1, transmembrane domain"/>
    <property type="match status" value="1"/>
</dbReference>
<dbReference type="InterPro" id="IPR011527">
    <property type="entry name" value="ABC1_TM_dom"/>
</dbReference>
<proteinExistence type="predicted"/>
<dbReference type="PROSITE" id="PS50929">
    <property type="entry name" value="ABC_TM1F"/>
    <property type="match status" value="1"/>
</dbReference>
<dbReference type="SUPFAM" id="SSF90123">
    <property type="entry name" value="ABC transporter transmembrane region"/>
    <property type="match status" value="1"/>
</dbReference>
<keyword evidence="4 6" id="KW-0472">Membrane</keyword>
<dbReference type="RefSeq" id="WP_238273083.1">
    <property type="nucleotide sequence ID" value="NZ_BPQG01000094.1"/>
</dbReference>
<name>A0ABQ4QNJ9_9HYPH</name>
<dbReference type="PROSITE" id="PS50893">
    <property type="entry name" value="ABC_TRANSPORTER_2"/>
    <property type="match status" value="1"/>
</dbReference>
<dbReference type="InterPro" id="IPR036640">
    <property type="entry name" value="ABC1_TM_sf"/>
</dbReference>
<keyword evidence="2 6" id="KW-0812">Transmembrane</keyword>
<feature type="transmembrane region" description="Helical" evidence="6">
    <location>
        <begin position="195"/>
        <end position="214"/>
    </location>
</feature>
<evidence type="ECO:0000256" key="6">
    <source>
        <dbReference type="SAM" id="Phobius"/>
    </source>
</evidence>
<evidence type="ECO:0000256" key="3">
    <source>
        <dbReference type="ARBA" id="ARBA00022989"/>
    </source>
</evidence>
<dbReference type="Gene3D" id="3.40.50.300">
    <property type="entry name" value="P-loop containing nucleotide triphosphate hydrolases"/>
    <property type="match status" value="2"/>
</dbReference>
<reference evidence="9 10" key="1">
    <citation type="journal article" date="2021" name="Front. Microbiol.">
        <title>Comprehensive Comparative Genomics and Phenotyping of Methylobacterium Species.</title>
        <authorList>
            <person name="Alessa O."/>
            <person name="Ogura Y."/>
            <person name="Fujitani Y."/>
            <person name="Takami H."/>
            <person name="Hayashi T."/>
            <person name="Sahin N."/>
            <person name="Tani A."/>
        </authorList>
    </citation>
    <scope>NUCLEOTIDE SEQUENCE [LARGE SCALE GENOMIC DNA]</scope>
    <source>
        <strain evidence="9 10">DSM 23679</strain>
    </source>
</reference>
<feature type="transmembrane region" description="Helical" evidence="6">
    <location>
        <begin position="21"/>
        <end position="38"/>
    </location>
</feature>
<keyword evidence="10" id="KW-1185">Reference proteome</keyword>
<feature type="region of interest" description="Disordered" evidence="5">
    <location>
        <begin position="481"/>
        <end position="500"/>
    </location>
</feature>
<dbReference type="PANTHER" id="PTHR24221">
    <property type="entry name" value="ATP-BINDING CASSETTE SUB-FAMILY B"/>
    <property type="match status" value="1"/>
</dbReference>
<evidence type="ECO:0000313" key="10">
    <source>
        <dbReference type="Proteomes" id="UP001055117"/>
    </source>
</evidence>
<comment type="subcellular location">
    <subcellularLocation>
        <location evidence="1">Cell membrane</location>
        <topology evidence="1">Multi-pass membrane protein</topology>
    </subcellularLocation>
</comment>
<comment type="caution">
    <text evidence="9">The sequence shown here is derived from an EMBL/GenBank/DDBJ whole genome shotgun (WGS) entry which is preliminary data.</text>
</comment>
<evidence type="ECO:0000313" key="9">
    <source>
        <dbReference type="EMBL" id="GJD46784.1"/>
    </source>
</evidence>
<accession>A0ABQ4QNJ9</accession>
<evidence type="ECO:0000259" key="8">
    <source>
        <dbReference type="PROSITE" id="PS50929"/>
    </source>
</evidence>
<dbReference type="InterPro" id="IPR027417">
    <property type="entry name" value="P-loop_NTPase"/>
</dbReference>
<feature type="domain" description="ABC transporter" evidence="7">
    <location>
        <begin position="642"/>
        <end position="906"/>
    </location>
</feature>
<evidence type="ECO:0000256" key="1">
    <source>
        <dbReference type="ARBA" id="ARBA00004651"/>
    </source>
</evidence>
<gene>
    <name evidence="9" type="ORF">AFCDBAGC_4668</name>
</gene>
<feature type="transmembrane region" description="Helical" evidence="6">
    <location>
        <begin position="92"/>
        <end position="114"/>
    </location>
</feature>
<dbReference type="EMBL" id="BPQG01000094">
    <property type="protein sequence ID" value="GJD46784.1"/>
    <property type="molecule type" value="Genomic_DNA"/>
</dbReference>
<evidence type="ECO:0000256" key="5">
    <source>
        <dbReference type="SAM" id="MobiDB-lite"/>
    </source>
</evidence>
<keyword evidence="3 6" id="KW-1133">Transmembrane helix</keyword>
<dbReference type="InterPro" id="IPR003439">
    <property type="entry name" value="ABC_transporter-like_ATP-bd"/>
</dbReference>
<feature type="domain" description="ABC transmembrane type-1" evidence="8">
    <location>
        <begin position="79"/>
        <end position="332"/>
    </location>
</feature>
<evidence type="ECO:0008006" key="11">
    <source>
        <dbReference type="Google" id="ProtNLM"/>
    </source>
</evidence>
<sequence>MRDLEPTLFGYIWRHSRRDQLAICAVVLASLPFYFASLDLPKRIVNDAISGKAFKNGHDTVDFLDLIIHWPGWLGGDEDVLFSGFQVDRTGLLFGLSGLFLTLVLINGAFKFWINLSKGVLGERMLRRLRFELFSLMLRFTPETTREVKSSETATIIRDEVEPIGAFIGDALVVPCFLGTQAATALIFILMQNLWLGLVAGSIVMVQIIVIPRLRREIIRLSRRRQIASRSFAGRVGEVLDGLEAVTVNDTGRWERAEIGGRLFSLYDLRLRIYRRKFLVKYLNNLLAQITPFLFYAIGGLFALRGQLDIGQLVAVLAAYRDLPPPLKELIDWDQQRLDVEVKYETVAAHFAPHRLRPSEPEGEDLVRPLGGPLELDGVSLKDPLGGPALELGGVSLAMPVQAAILAPAGGLGHVVARLVAGLQVPQGGTVRVGGVDVATLPQARRARAIAYAGPEPVLFPGTIRDNLAYGLRRRPVIRDDAASPERARRRRAEARRTGNPIEDAGDPWIDYAALGVADAAALDARMLDLLNRLGMGDDLYRFGLGAYSLVRHDSDPGRRVVAARRNLQQHFAAAGMGDLLIPFDPRRYNEQATIAENLLFGVPTVPALTGRDLAAEPRFRAALDKLFLLDDLARMGVAIARNLVEIFRDVPPGHPLFRRFSLIAPDELPVFEQRLSVLDADETPPAADNEAFLALALAYVEPRQRLGLLDGPYEARLVAARYAIREALRREDGEEDGEEDVEPYDPERINRHSSVLDALLFGRINTARMHGEAEIQRQVRLVVKEFDLERGIRLRGLEFNVGNRGRLLTPRQQAIVDLARAILRRPEILVVDGTIPHLDGGADALMTAVTSGGPRISLLAVAATDAEAAPFPVRLRFDKTGAVTVDAERKPETPAPENATPENLEPETPAPETSAPENATPEVLEPAARTA</sequence>
<evidence type="ECO:0000256" key="4">
    <source>
        <dbReference type="ARBA" id="ARBA00023136"/>
    </source>
</evidence>
<feature type="region of interest" description="Disordered" evidence="5">
    <location>
        <begin position="883"/>
        <end position="932"/>
    </location>
</feature>
<dbReference type="Pfam" id="PF00664">
    <property type="entry name" value="ABC_membrane"/>
    <property type="match status" value="1"/>
</dbReference>
<dbReference type="Proteomes" id="UP001055117">
    <property type="component" value="Unassembled WGS sequence"/>
</dbReference>
<organism evidence="9 10">
    <name type="scientific">Methylobacterium cerastii</name>
    <dbReference type="NCBI Taxonomy" id="932741"/>
    <lineage>
        <taxon>Bacteria</taxon>
        <taxon>Pseudomonadati</taxon>
        <taxon>Pseudomonadota</taxon>
        <taxon>Alphaproteobacteria</taxon>
        <taxon>Hyphomicrobiales</taxon>
        <taxon>Methylobacteriaceae</taxon>
        <taxon>Methylobacterium</taxon>
    </lineage>
</organism>
<evidence type="ECO:0000259" key="7">
    <source>
        <dbReference type="PROSITE" id="PS50893"/>
    </source>
</evidence>
<feature type="compositionally biased region" description="Low complexity" evidence="5">
    <location>
        <begin position="896"/>
        <end position="923"/>
    </location>
</feature>
<feature type="transmembrane region" description="Helical" evidence="6">
    <location>
        <begin position="167"/>
        <end position="189"/>
    </location>
</feature>
<dbReference type="InterPro" id="IPR039421">
    <property type="entry name" value="Type_1_exporter"/>
</dbReference>
<dbReference type="SUPFAM" id="SSF52540">
    <property type="entry name" value="P-loop containing nucleoside triphosphate hydrolases"/>
    <property type="match status" value="1"/>
</dbReference>
<protein>
    <recommendedName>
        <fullName evidence="11">Multidrug ABC transporter ATP-binding protein</fullName>
    </recommendedName>
</protein>
<evidence type="ECO:0000256" key="2">
    <source>
        <dbReference type="ARBA" id="ARBA00022692"/>
    </source>
</evidence>
<feature type="transmembrane region" description="Helical" evidence="6">
    <location>
        <begin position="282"/>
        <end position="304"/>
    </location>
</feature>
<dbReference type="PANTHER" id="PTHR24221:SF654">
    <property type="entry name" value="ATP-BINDING CASSETTE SUB-FAMILY B MEMBER 6"/>
    <property type="match status" value="1"/>
</dbReference>